<keyword evidence="2" id="KW-0677">Repeat</keyword>
<evidence type="ECO:0000256" key="1">
    <source>
        <dbReference type="ARBA" id="ARBA00022614"/>
    </source>
</evidence>
<dbReference type="SMART" id="SM00369">
    <property type="entry name" value="LRR_TYP"/>
    <property type="match status" value="2"/>
</dbReference>
<dbReference type="AlphaFoldDB" id="A0A8R2LX00"/>
<keyword evidence="3" id="KW-0175">Coiled coil</keyword>
<dbReference type="PROSITE" id="PS51450">
    <property type="entry name" value="LRR"/>
    <property type="match status" value="1"/>
</dbReference>
<dbReference type="InterPro" id="IPR001611">
    <property type="entry name" value="Leu-rich_rpt"/>
</dbReference>
<dbReference type="InterPro" id="IPR032675">
    <property type="entry name" value="LRR_dom_sf"/>
</dbReference>
<dbReference type="InterPro" id="IPR050216">
    <property type="entry name" value="LRR_domain-containing"/>
</dbReference>
<feature type="domain" description="Disease resistance R13L4/SHOC-2-like LRR" evidence="4">
    <location>
        <begin position="58"/>
        <end position="134"/>
    </location>
</feature>
<keyword evidence="6" id="KW-1185">Reference proteome</keyword>
<dbReference type="PANTHER" id="PTHR48051">
    <property type="match status" value="1"/>
</dbReference>
<proteinExistence type="predicted"/>
<accession>A0A8R2LX00</accession>
<evidence type="ECO:0000256" key="3">
    <source>
        <dbReference type="SAM" id="Coils"/>
    </source>
</evidence>
<dbReference type="EnsemblMetazoa" id="XM_038012355.1">
    <property type="protein sequence ID" value="XP_037868283.1"/>
    <property type="gene ID" value="LOC101738653"/>
</dbReference>
<evidence type="ECO:0000256" key="2">
    <source>
        <dbReference type="ARBA" id="ARBA00022737"/>
    </source>
</evidence>
<sequence length="409" mass="47945">MSYNQEILPSAVLHWNYRGFTEFPIQKIQGEESTITDIYLKENLIANIPKDIYLFENLESLYLSGNDITELPKEISRLRCLKCLDVSGNRLKRIPDEIGDARNLKFLIFDENELCEIPLRLSELRYLRYLSVCDNQLQWLPQKPVYNYHHCEFRFWRNSNLRSLPYSLWYHMFRDQQTRSLNIGCLSISNNKKTRRSICQLKLTQDSREFDIFVDLPPNYKSVLNVENNSPPSLFEISKRIFYHMIDNSAKRLTQEPLSLYSNEIENINENNNNLKSLENEFDEININGSSNSVNNCKNELRGTGKIENSKNYKRSKSFYAPRDIIDICYDFLPAFIKTDLINGPISRCENCICKKPIFDYVFCEFSLGKLILIDNTDDVILSAVFCSKSCADLWKTRRQTIPWTPAES</sequence>
<evidence type="ECO:0000259" key="4">
    <source>
        <dbReference type="Pfam" id="PF23598"/>
    </source>
</evidence>
<reference evidence="5" key="2">
    <citation type="submission" date="2022-06" db="UniProtKB">
        <authorList>
            <consortium name="EnsemblMetazoa"/>
        </authorList>
    </citation>
    <scope>IDENTIFICATION</scope>
    <source>
        <strain evidence="5">p50T (Dazao)</strain>
    </source>
</reference>
<evidence type="ECO:0000313" key="5">
    <source>
        <dbReference type="EnsemblMetazoa" id="XP_037868283.1"/>
    </source>
</evidence>
<dbReference type="PANTHER" id="PTHR48051:SF42">
    <property type="entry name" value="LEUCINE-RICH REPEAT-CONTAINING PROTEIN 18-LIKE"/>
    <property type="match status" value="1"/>
</dbReference>
<protein>
    <recommendedName>
        <fullName evidence="4">Disease resistance R13L4/SHOC-2-like LRR domain-containing protein</fullName>
    </recommendedName>
</protein>
<dbReference type="SUPFAM" id="SSF52058">
    <property type="entry name" value="L domain-like"/>
    <property type="match status" value="1"/>
</dbReference>
<dbReference type="Proteomes" id="UP000005204">
    <property type="component" value="Unassembled WGS sequence"/>
</dbReference>
<reference evidence="6" key="1">
    <citation type="journal article" date="2008" name="Insect Biochem. Mol. Biol.">
        <title>The genome of a lepidopteran model insect, the silkworm Bombyx mori.</title>
        <authorList>
            <consortium name="International Silkworm Genome Consortium"/>
        </authorList>
    </citation>
    <scope>NUCLEOTIDE SEQUENCE [LARGE SCALE GENOMIC DNA]</scope>
    <source>
        <strain evidence="6">p50T</strain>
    </source>
</reference>
<dbReference type="InterPro" id="IPR003591">
    <property type="entry name" value="Leu-rich_rpt_typical-subtyp"/>
</dbReference>
<dbReference type="Gene3D" id="3.80.10.10">
    <property type="entry name" value="Ribonuclease Inhibitor"/>
    <property type="match status" value="1"/>
</dbReference>
<dbReference type="InterPro" id="IPR055414">
    <property type="entry name" value="LRR_R13L4/SHOC2-like"/>
</dbReference>
<dbReference type="GO" id="GO:0005737">
    <property type="term" value="C:cytoplasm"/>
    <property type="evidence" value="ECO:0007669"/>
    <property type="project" value="TreeGrafter"/>
</dbReference>
<organism evidence="5 6">
    <name type="scientific">Bombyx mori</name>
    <name type="common">Silk moth</name>
    <dbReference type="NCBI Taxonomy" id="7091"/>
    <lineage>
        <taxon>Eukaryota</taxon>
        <taxon>Metazoa</taxon>
        <taxon>Ecdysozoa</taxon>
        <taxon>Arthropoda</taxon>
        <taxon>Hexapoda</taxon>
        <taxon>Insecta</taxon>
        <taxon>Pterygota</taxon>
        <taxon>Neoptera</taxon>
        <taxon>Endopterygota</taxon>
        <taxon>Lepidoptera</taxon>
        <taxon>Glossata</taxon>
        <taxon>Ditrysia</taxon>
        <taxon>Bombycoidea</taxon>
        <taxon>Bombycidae</taxon>
        <taxon>Bombycinae</taxon>
        <taxon>Bombyx</taxon>
    </lineage>
</organism>
<keyword evidence="1" id="KW-0433">Leucine-rich repeat</keyword>
<feature type="coiled-coil region" evidence="3">
    <location>
        <begin position="258"/>
        <end position="288"/>
    </location>
</feature>
<dbReference type="Pfam" id="PF23598">
    <property type="entry name" value="LRR_14"/>
    <property type="match status" value="1"/>
</dbReference>
<evidence type="ECO:0000313" key="6">
    <source>
        <dbReference type="Proteomes" id="UP000005204"/>
    </source>
</evidence>
<name>A0A8R2LX00_BOMMO</name>